<evidence type="ECO:0000313" key="3">
    <source>
        <dbReference type="Proteomes" id="UP000035489"/>
    </source>
</evidence>
<keyword evidence="3" id="KW-1185">Reference proteome</keyword>
<name>A0A0H1RG97_9HYPH</name>
<reference evidence="2 3" key="1">
    <citation type="submission" date="2015-05" db="EMBL/GenBank/DDBJ databases">
        <title>Draft genome sequence of Microvirga vignae strain BR3299, a novel nitrogen fixing bacteria isolated from Brazil semi-aired region.</title>
        <authorList>
            <person name="Zilli J.E."/>
            <person name="Passos S.R."/>
            <person name="Leite J."/>
            <person name="Baldani J.I."/>
            <person name="Xavier G.R."/>
            <person name="Rumjaneck N.G."/>
            <person name="Simoes-Araujo J.L."/>
        </authorList>
    </citation>
    <scope>NUCLEOTIDE SEQUENCE [LARGE SCALE GENOMIC DNA]</scope>
    <source>
        <strain evidence="2 3">BR3299</strain>
    </source>
</reference>
<protein>
    <recommendedName>
        <fullName evidence="4">DUF2933 domain-containing protein</fullName>
    </recommendedName>
</protein>
<evidence type="ECO:0000256" key="1">
    <source>
        <dbReference type="SAM" id="Phobius"/>
    </source>
</evidence>
<accession>A0A0H1RG97</accession>
<feature type="transmembrane region" description="Helical" evidence="1">
    <location>
        <begin position="30"/>
        <end position="48"/>
    </location>
</feature>
<dbReference type="EMBL" id="LCYG01000017">
    <property type="protein sequence ID" value="KLK93831.1"/>
    <property type="molecule type" value="Genomic_DNA"/>
</dbReference>
<dbReference type="Proteomes" id="UP000035489">
    <property type="component" value="Unassembled WGS sequence"/>
</dbReference>
<dbReference type="PATRIC" id="fig|1225564.3.peg.1984"/>
<gene>
    <name evidence="2" type="ORF">AA309_07320</name>
</gene>
<keyword evidence="1" id="KW-0812">Transmembrane</keyword>
<evidence type="ECO:0008006" key="4">
    <source>
        <dbReference type="Google" id="ProtNLM"/>
    </source>
</evidence>
<feature type="transmembrane region" description="Helical" evidence="1">
    <location>
        <begin position="6"/>
        <end position="23"/>
    </location>
</feature>
<evidence type="ECO:0000313" key="2">
    <source>
        <dbReference type="EMBL" id="KLK93831.1"/>
    </source>
</evidence>
<sequence>MVGTPLGWAVTLALAALGVHLFANHTGHIVAALPYLLLLACPLMHLFMHGGHGHHHGRRG</sequence>
<organism evidence="2 3">
    <name type="scientific">Microvirga vignae</name>
    <dbReference type="NCBI Taxonomy" id="1225564"/>
    <lineage>
        <taxon>Bacteria</taxon>
        <taxon>Pseudomonadati</taxon>
        <taxon>Pseudomonadota</taxon>
        <taxon>Alphaproteobacteria</taxon>
        <taxon>Hyphomicrobiales</taxon>
        <taxon>Methylobacteriaceae</taxon>
        <taxon>Microvirga</taxon>
    </lineage>
</organism>
<dbReference type="AlphaFoldDB" id="A0A0H1RG97"/>
<keyword evidence="1" id="KW-0472">Membrane</keyword>
<proteinExistence type="predicted"/>
<keyword evidence="1" id="KW-1133">Transmembrane helix</keyword>
<comment type="caution">
    <text evidence="2">The sequence shown here is derived from an EMBL/GenBank/DDBJ whole genome shotgun (WGS) entry which is preliminary data.</text>
</comment>
<dbReference type="InterPro" id="IPR021682">
    <property type="entry name" value="DUF2933"/>
</dbReference>
<dbReference type="Pfam" id="PF11666">
    <property type="entry name" value="DUF2933"/>
    <property type="match status" value="1"/>
</dbReference>